<dbReference type="InterPro" id="IPR012337">
    <property type="entry name" value="RNaseH-like_sf"/>
</dbReference>
<dbReference type="Proteomes" id="UP000094412">
    <property type="component" value="Unassembled WGS sequence"/>
</dbReference>
<dbReference type="GO" id="GO:0003677">
    <property type="term" value="F:DNA binding"/>
    <property type="evidence" value="ECO:0007669"/>
    <property type="project" value="InterPro"/>
</dbReference>
<dbReference type="EMBL" id="MDEO01000032">
    <property type="protein sequence ID" value="OCX17866.1"/>
    <property type="molecule type" value="Genomic_DNA"/>
</dbReference>
<dbReference type="InterPro" id="IPR003314">
    <property type="entry name" value="Mu-type_HTH"/>
</dbReference>
<protein>
    <recommendedName>
        <fullName evidence="11">Integrase</fullName>
    </recommendedName>
</protein>
<organism evidence="9 10">
    <name type="scientific">Mesorhizobium hungaricum</name>
    <dbReference type="NCBI Taxonomy" id="1566387"/>
    <lineage>
        <taxon>Bacteria</taxon>
        <taxon>Pseudomonadati</taxon>
        <taxon>Pseudomonadota</taxon>
        <taxon>Alphaproteobacteria</taxon>
        <taxon>Hyphomicrobiales</taxon>
        <taxon>Phyllobacteriaceae</taxon>
        <taxon>Mesorhizobium</taxon>
    </lineage>
</organism>
<evidence type="ECO:0000256" key="3">
    <source>
        <dbReference type="ARBA" id="ARBA00022722"/>
    </source>
</evidence>
<dbReference type="RefSeq" id="WP_024925139.1">
    <property type="nucleotide sequence ID" value="NZ_MDEO01000032.1"/>
</dbReference>
<keyword evidence="10" id="KW-1185">Reference proteome</keyword>
<keyword evidence="5" id="KW-0378">Hydrolase</keyword>
<dbReference type="Pfam" id="PF02316">
    <property type="entry name" value="HTH_Tnp_Mu_1"/>
    <property type="match status" value="1"/>
</dbReference>
<dbReference type="SUPFAM" id="SSF46955">
    <property type="entry name" value="Putative DNA-binding domain"/>
    <property type="match status" value="1"/>
</dbReference>
<reference evidence="9 10" key="1">
    <citation type="submission" date="2016-08" db="EMBL/GenBank/DDBJ databases">
        <title>Whole genome sequence of Mesorhizobium sp. strain UASWS1009 isolated from industrial sewage.</title>
        <authorList>
            <person name="Crovadore J."/>
            <person name="Calmin G."/>
            <person name="Chablais R."/>
            <person name="Cochard B."/>
            <person name="Lefort F."/>
        </authorList>
    </citation>
    <scope>NUCLEOTIDE SEQUENCE [LARGE SCALE GENOMIC DNA]</scope>
    <source>
        <strain evidence="9 10">UASWS1009</strain>
    </source>
</reference>
<dbReference type="Gene3D" id="3.30.420.10">
    <property type="entry name" value="Ribonuclease H-like superfamily/Ribonuclease H"/>
    <property type="match status" value="1"/>
</dbReference>
<evidence type="ECO:0000256" key="5">
    <source>
        <dbReference type="ARBA" id="ARBA00022801"/>
    </source>
</evidence>
<dbReference type="InterPro" id="IPR036397">
    <property type="entry name" value="RNaseH_sf"/>
</dbReference>
<dbReference type="PROSITE" id="PS51702">
    <property type="entry name" value="HTH_MU"/>
    <property type="match status" value="1"/>
</dbReference>
<dbReference type="GO" id="GO:0016787">
    <property type="term" value="F:hydrolase activity"/>
    <property type="evidence" value="ECO:0007669"/>
    <property type="project" value="UniProtKB-KW"/>
</dbReference>
<evidence type="ECO:0000259" key="7">
    <source>
        <dbReference type="PROSITE" id="PS50994"/>
    </source>
</evidence>
<keyword evidence="2" id="KW-0548">Nucleotidyltransferase</keyword>
<dbReference type="GO" id="GO:0015074">
    <property type="term" value="P:DNA integration"/>
    <property type="evidence" value="ECO:0007669"/>
    <property type="project" value="InterPro"/>
</dbReference>
<dbReference type="PANTHER" id="PTHR41694">
    <property type="entry name" value="ENDOGENOUS RETROVIRUS GROUP K MEMBER POL PROTEIN"/>
    <property type="match status" value="1"/>
</dbReference>
<evidence type="ECO:0000313" key="9">
    <source>
        <dbReference type="EMBL" id="OCX17866.1"/>
    </source>
</evidence>
<dbReference type="Gene3D" id="1.10.10.10">
    <property type="entry name" value="Winged helix-like DNA-binding domain superfamily/Winged helix DNA-binding domain"/>
    <property type="match status" value="1"/>
</dbReference>
<evidence type="ECO:0000256" key="1">
    <source>
        <dbReference type="ARBA" id="ARBA00022679"/>
    </source>
</evidence>
<dbReference type="InterPro" id="IPR009061">
    <property type="entry name" value="DNA-bd_dom_put_sf"/>
</dbReference>
<dbReference type="STRING" id="1566387.QV13_12340"/>
<dbReference type="Pfam" id="PF00665">
    <property type="entry name" value="rve"/>
    <property type="match status" value="1"/>
</dbReference>
<dbReference type="InterPro" id="IPR036388">
    <property type="entry name" value="WH-like_DNA-bd_sf"/>
</dbReference>
<keyword evidence="1" id="KW-0808">Transferase</keyword>
<dbReference type="GO" id="GO:0004519">
    <property type="term" value="F:endonuclease activity"/>
    <property type="evidence" value="ECO:0007669"/>
    <property type="project" value="UniProtKB-KW"/>
</dbReference>
<evidence type="ECO:0000259" key="8">
    <source>
        <dbReference type="PROSITE" id="PS51702"/>
    </source>
</evidence>
<accession>A0A1C2DTC4</accession>
<evidence type="ECO:0000256" key="4">
    <source>
        <dbReference type="ARBA" id="ARBA00022759"/>
    </source>
</evidence>
<feature type="domain" description="HTH Mu-type" evidence="8">
    <location>
        <begin position="7"/>
        <end position="80"/>
    </location>
</feature>
<keyword evidence="4" id="KW-0255">Endonuclease</keyword>
<dbReference type="GO" id="GO:0035613">
    <property type="term" value="F:RNA stem-loop binding"/>
    <property type="evidence" value="ECO:0007669"/>
    <property type="project" value="TreeGrafter"/>
</dbReference>
<dbReference type="Pfam" id="PF09299">
    <property type="entry name" value="Mu-transpos_C"/>
    <property type="match status" value="1"/>
</dbReference>
<comment type="caution">
    <text evidence="9">The sequence shown here is derived from an EMBL/GenBank/DDBJ whole genome shotgun (WGS) entry which is preliminary data.</text>
</comment>
<proteinExistence type="predicted"/>
<gene>
    <name evidence="9" type="ORF">QV13_12340</name>
</gene>
<evidence type="ECO:0008006" key="11">
    <source>
        <dbReference type="Google" id="ProtNLM"/>
    </source>
</evidence>
<evidence type="ECO:0000256" key="6">
    <source>
        <dbReference type="ARBA" id="ARBA00022918"/>
    </source>
</evidence>
<evidence type="ECO:0000313" key="10">
    <source>
        <dbReference type="Proteomes" id="UP000094412"/>
    </source>
</evidence>
<keyword evidence="6" id="KW-0695">RNA-directed DNA polymerase</keyword>
<sequence>MKVWFTAAEFAALAAAGELPGLPTTKRGMNMLIAREGWDRHASLCRRREGREGGGGTEFHLDLLPLSARLAHAGRHCRIEQDDVRPVLTGGDGLTMRARGERDARLALTAVADRFRREQGLSLAAADDLVANLFNSRSIALPAWVQTQVKRASGRSLARWRSARDAGQADRLGHDPAVARKGSSQLDRALDGQVRSVLLAAIAKMPFLSAGRALELIRDRFGDTFEAPALRTLQRQLAIWRRDYSHELMLLTDPDGFRSRIEYAAVGATRAERLNQLWQIDASPADIMLKEGRHSIYLAIDAFSRRIKVLATPTPRAAGVGLLMRKCLLAWGVPEKVKTDNGSDFTAQATERLFALLGIETELSPPYQPRSKGMVERAIGTFQRDLAGLPGFVGHSVADRKKLEGRKAFAQRLGADPSELFGVDMDLADFQAWCDDWADTIYASTPHEGLGRRTPFQAAASFSGPIRRIDNLAALDILLAPVAGKDGLRTVAKTGIRIDGAHYLSGSVMPGRTVFCRMDPADMGRILLFEPDGTSFLGEAVCPELAGLDPVSTIARVKAAQKAHLDGRIKDIRQEMRRIGPRAVADAMRRAGEKRAGNLVAFPRPTQAHVTPALDAAARASARNEPAALSEEAADIHARLLADASPAVVALPETREQRFRRALDIEERVGRGEPARPQDLVWLGGYRQGSEYRAMRQMLDEFGRAALSL</sequence>
<name>A0A1C2DTC4_9HYPH</name>
<dbReference type="InterPro" id="IPR015378">
    <property type="entry name" value="Transposase-like_Mu_C"/>
</dbReference>
<keyword evidence="3" id="KW-0540">Nuclease</keyword>
<dbReference type="AlphaFoldDB" id="A0A1C2DTC4"/>
<dbReference type="GO" id="GO:0003964">
    <property type="term" value="F:RNA-directed DNA polymerase activity"/>
    <property type="evidence" value="ECO:0007669"/>
    <property type="project" value="UniProtKB-KW"/>
</dbReference>
<dbReference type="OrthoDB" id="5287589at2"/>
<dbReference type="PANTHER" id="PTHR41694:SF3">
    <property type="entry name" value="RNA-DIRECTED DNA POLYMERASE-RELATED"/>
    <property type="match status" value="1"/>
</dbReference>
<dbReference type="SUPFAM" id="SSF53098">
    <property type="entry name" value="Ribonuclease H-like"/>
    <property type="match status" value="1"/>
</dbReference>
<dbReference type="InterPro" id="IPR001584">
    <property type="entry name" value="Integrase_cat-core"/>
</dbReference>
<feature type="domain" description="Integrase catalytic" evidence="7">
    <location>
        <begin position="270"/>
        <end position="454"/>
    </location>
</feature>
<evidence type="ECO:0000256" key="2">
    <source>
        <dbReference type="ARBA" id="ARBA00022695"/>
    </source>
</evidence>
<dbReference type="PROSITE" id="PS50994">
    <property type="entry name" value="INTEGRASE"/>
    <property type="match status" value="1"/>
</dbReference>